<gene>
    <name evidence="1" type="ORF">D8674_001640</name>
</gene>
<comment type="caution">
    <text evidence="1">The sequence shown here is derived from an EMBL/GenBank/DDBJ whole genome shotgun (WGS) entry which is preliminary data.</text>
</comment>
<dbReference type="OrthoDB" id="1715518at2759"/>
<reference evidence="1 2" key="1">
    <citation type="submission" date="2019-09" db="EMBL/GenBank/DDBJ databases">
        <authorList>
            <person name="Ou C."/>
        </authorList>
    </citation>
    <scope>NUCLEOTIDE SEQUENCE [LARGE SCALE GENOMIC DNA]</scope>
    <source>
        <strain evidence="1">S2</strain>
        <tissue evidence="1">Leaf</tissue>
    </source>
</reference>
<dbReference type="Proteomes" id="UP000327157">
    <property type="component" value="Chromosome 1"/>
</dbReference>
<reference evidence="1 2" key="3">
    <citation type="submission" date="2019-11" db="EMBL/GenBank/DDBJ databases">
        <title>A de novo genome assembly of a pear dwarfing rootstock.</title>
        <authorList>
            <person name="Wang F."/>
            <person name="Wang J."/>
            <person name="Li S."/>
            <person name="Zhang Y."/>
            <person name="Fang M."/>
            <person name="Ma L."/>
            <person name="Zhao Y."/>
            <person name="Jiang S."/>
        </authorList>
    </citation>
    <scope>NUCLEOTIDE SEQUENCE [LARGE SCALE GENOMIC DNA]</scope>
    <source>
        <strain evidence="1">S2</strain>
        <tissue evidence="1">Leaf</tissue>
    </source>
</reference>
<evidence type="ECO:0000313" key="2">
    <source>
        <dbReference type="Proteomes" id="UP000327157"/>
    </source>
</evidence>
<proteinExistence type="predicted"/>
<name>A0A5N5FC59_9ROSA</name>
<evidence type="ECO:0000313" key="1">
    <source>
        <dbReference type="EMBL" id="KAB2598720.1"/>
    </source>
</evidence>
<dbReference type="AlphaFoldDB" id="A0A5N5FC59"/>
<dbReference type="PANTHER" id="PTHR47198">
    <property type="entry name" value="OS05G0299300 PROTEIN"/>
    <property type="match status" value="1"/>
</dbReference>
<sequence>MNIVVSCDTPIEPIFVTAATSKGHGSSYVDSMGFASLTVWNMKTWKAMTLVVLFLNNLLGFMKTVLPLGKDPPAITSLTGLMILSSRKYLPNRTLAKPRSNPLVKEL</sequence>
<reference evidence="2" key="2">
    <citation type="submission" date="2019-10" db="EMBL/GenBank/DDBJ databases">
        <title>A de novo genome assembly of a pear dwarfing rootstock.</title>
        <authorList>
            <person name="Wang F."/>
            <person name="Wang J."/>
            <person name="Li S."/>
            <person name="Zhang Y."/>
            <person name="Fang M."/>
            <person name="Ma L."/>
            <person name="Zhao Y."/>
            <person name="Jiang S."/>
        </authorList>
    </citation>
    <scope>NUCLEOTIDE SEQUENCE [LARGE SCALE GENOMIC DNA]</scope>
</reference>
<organism evidence="1 2">
    <name type="scientific">Pyrus ussuriensis x Pyrus communis</name>
    <dbReference type="NCBI Taxonomy" id="2448454"/>
    <lineage>
        <taxon>Eukaryota</taxon>
        <taxon>Viridiplantae</taxon>
        <taxon>Streptophyta</taxon>
        <taxon>Embryophyta</taxon>
        <taxon>Tracheophyta</taxon>
        <taxon>Spermatophyta</taxon>
        <taxon>Magnoliopsida</taxon>
        <taxon>eudicotyledons</taxon>
        <taxon>Gunneridae</taxon>
        <taxon>Pentapetalae</taxon>
        <taxon>rosids</taxon>
        <taxon>fabids</taxon>
        <taxon>Rosales</taxon>
        <taxon>Rosaceae</taxon>
        <taxon>Amygdaloideae</taxon>
        <taxon>Maleae</taxon>
        <taxon>Pyrus</taxon>
    </lineage>
</organism>
<keyword evidence="2" id="KW-1185">Reference proteome</keyword>
<dbReference type="PANTHER" id="PTHR47198:SF1">
    <property type="entry name" value="WD REPEAT-CONTAINING PROTEIN 91-LIKE ISOFORM X1"/>
    <property type="match status" value="1"/>
</dbReference>
<protein>
    <submittedName>
        <fullName evidence="1">WD repeat-containing protein 91-like</fullName>
    </submittedName>
</protein>
<dbReference type="EMBL" id="SMOL01000768">
    <property type="protein sequence ID" value="KAB2598720.1"/>
    <property type="molecule type" value="Genomic_DNA"/>
</dbReference>
<accession>A0A5N5FC59</accession>